<comment type="caution">
    <text evidence="3">The sequence shown here is derived from an EMBL/GenBank/DDBJ whole genome shotgun (WGS) entry which is preliminary data.</text>
</comment>
<evidence type="ECO:0000313" key="3">
    <source>
        <dbReference type="EMBL" id="KYF92845.1"/>
    </source>
</evidence>
<organism evidence="3 4">
    <name type="scientific">Sorangium cellulosum</name>
    <name type="common">Polyangium cellulosum</name>
    <dbReference type="NCBI Taxonomy" id="56"/>
    <lineage>
        <taxon>Bacteria</taxon>
        <taxon>Pseudomonadati</taxon>
        <taxon>Myxococcota</taxon>
        <taxon>Polyangia</taxon>
        <taxon>Polyangiales</taxon>
        <taxon>Polyangiaceae</taxon>
        <taxon>Sorangium</taxon>
    </lineage>
</organism>
<protein>
    <recommendedName>
        <fullName evidence="2">DUF4328 domain-containing protein</fullName>
    </recommendedName>
</protein>
<dbReference type="InterPro" id="IPR025565">
    <property type="entry name" value="DUF4328"/>
</dbReference>
<feature type="transmembrane region" description="Helical" evidence="1">
    <location>
        <begin position="211"/>
        <end position="234"/>
    </location>
</feature>
<dbReference type="AlphaFoldDB" id="A0A150SK49"/>
<name>A0A150SK49_SORCE</name>
<keyword evidence="1" id="KW-1133">Transmembrane helix</keyword>
<proteinExistence type="predicted"/>
<dbReference type="Proteomes" id="UP000075635">
    <property type="component" value="Unassembled WGS sequence"/>
</dbReference>
<evidence type="ECO:0000313" key="4">
    <source>
        <dbReference type="Proteomes" id="UP000075635"/>
    </source>
</evidence>
<keyword evidence="1" id="KW-0812">Transmembrane</keyword>
<feature type="transmembrane region" description="Helical" evidence="1">
    <location>
        <begin position="27"/>
        <end position="53"/>
    </location>
</feature>
<dbReference type="Pfam" id="PF14219">
    <property type="entry name" value="DUF4328"/>
    <property type="match status" value="1"/>
</dbReference>
<gene>
    <name evidence="3" type="ORF">BE17_01195</name>
</gene>
<feature type="domain" description="DUF4328" evidence="2">
    <location>
        <begin position="57"/>
        <end position="235"/>
    </location>
</feature>
<dbReference type="EMBL" id="JEMB01000873">
    <property type="protein sequence ID" value="KYF92845.1"/>
    <property type="molecule type" value="Genomic_DNA"/>
</dbReference>
<sequence length="260" mass="29243">MHDWDGARARWDSDFGVAHRRARAANAALLVTAGVEVYGILVMAWQIVLLGQIDSGEVSMATRSLSDSLLEAWRFAEIAMRVITGALFLRWLWHTVPLAGSMSASRLRWTSRDALLSFFIPLFNFVRPYQLMRDLHDHLSPDGVPEPAPRPRMDGAGGYRHVAMEKAPPPRALPHASIGAWWALFLLPQLLSRMVTPVRTNTVAEVITNRYWAIAVCLATIGGAILAVMMVRTVQSRFAERYRRVRHASDEELESWMIQG</sequence>
<accession>A0A150SK49</accession>
<keyword evidence="1" id="KW-0472">Membrane</keyword>
<feature type="transmembrane region" description="Helical" evidence="1">
    <location>
        <begin position="73"/>
        <end position="93"/>
    </location>
</feature>
<reference evidence="3 4" key="1">
    <citation type="submission" date="2014-02" db="EMBL/GenBank/DDBJ databases">
        <title>The small core and large imbalanced accessory genome model reveals a collaborative survival strategy of Sorangium cellulosum strains in nature.</title>
        <authorList>
            <person name="Han K."/>
            <person name="Peng R."/>
            <person name="Blom J."/>
            <person name="Li Y.-Z."/>
        </authorList>
    </citation>
    <scope>NUCLEOTIDE SEQUENCE [LARGE SCALE GENOMIC DNA]</scope>
    <source>
        <strain evidence="3 4">So0011-07</strain>
    </source>
</reference>
<evidence type="ECO:0000259" key="2">
    <source>
        <dbReference type="Pfam" id="PF14219"/>
    </source>
</evidence>
<evidence type="ECO:0000256" key="1">
    <source>
        <dbReference type="SAM" id="Phobius"/>
    </source>
</evidence>